<dbReference type="GO" id="GO:0020037">
    <property type="term" value="F:heme binding"/>
    <property type="evidence" value="ECO:0007669"/>
    <property type="project" value="InterPro"/>
</dbReference>
<evidence type="ECO:0000256" key="2">
    <source>
        <dbReference type="ARBA" id="ARBA00022723"/>
    </source>
</evidence>
<sequence length="190" mass="19541">MPSEGRFAALAGRALLAAWLLGSGPLAAAAPPVLGAEAGRPRLGQPLPPAQAGSLSVYPDGRGLPPGRGSVAEGRALYAQHCASCHGAEGEGQAQGLNGGRLVGRAPLALRPGAERTIGNHWPQASTLFDYIRRAMPLQAPGSLPPEAVYALSAWLLHANGLLPEDAVLDAARLAALKLPANARFIRHPD</sequence>
<reference evidence="8 9" key="1">
    <citation type="submission" date="2021-01" db="EMBL/GenBank/DDBJ databases">
        <title>Piscinibacter sp. Jin2 Genome sequencing and assembly.</title>
        <authorList>
            <person name="Kim I."/>
        </authorList>
    </citation>
    <scope>NUCLEOTIDE SEQUENCE [LARGE SCALE GENOMIC DNA]</scope>
    <source>
        <strain evidence="8 9">Jin2</strain>
    </source>
</reference>
<keyword evidence="3 4" id="KW-0408">Iron</keyword>
<name>A0A9X1BP45_9BURK</name>
<dbReference type="AlphaFoldDB" id="A0A9X1BP45"/>
<feature type="region of interest" description="Disordered" evidence="5">
    <location>
        <begin position="40"/>
        <end position="63"/>
    </location>
</feature>
<keyword evidence="9" id="KW-1185">Reference proteome</keyword>
<dbReference type="Gene3D" id="1.10.760.10">
    <property type="entry name" value="Cytochrome c-like domain"/>
    <property type="match status" value="1"/>
</dbReference>
<dbReference type="GO" id="GO:0046872">
    <property type="term" value="F:metal ion binding"/>
    <property type="evidence" value="ECO:0007669"/>
    <property type="project" value="UniProtKB-KW"/>
</dbReference>
<dbReference type="GO" id="GO:0009055">
    <property type="term" value="F:electron transfer activity"/>
    <property type="evidence" value="ECO:0007669"/>
    <property type="project" value="InterPro"/>
</dbReference>
<proteinExistence type="predicted"/>
<dbReference type="InterPro" id="IPR009056">
    <property type="entry name" value="Cyt_c-like_dom"/>
</dbReference>
<dbReference type="RefSeq" id="WP_201827749.1">
    <property type="nucleotide sequence ID" value="NZ_JAERRA010000002.1"/>
</dbReference>
<organism evidence="8 9">
    <name type="scientific">Aquariibacter lacus</name>
    <dbReference type="NCBI Taxonomy" id="2801332"/>
    <lineage>
        <taxon>Bacteria</taxon>
        <taxon>Pseudomonadati</taxon>
        <taxon>Pseudomonadota</taxon>
        <taxon>Betaproteobacteria</taxon>
        <taxon>Burkholderiales</taxon>
        <taxon>Sphaerotilaceae</taxon>
        <taxon>Aquariibacter</taxon>
    </lineage>
</organism>
<feature type="domain" description="Cytochrome c" evidence="7">
    <location>
        <begin position="69"/>
        <end position="160"/>
    </location>
</feature>
<keyword evidence="6" id="KW-0732">Signal</keyword>
<dbReference type="PANTHER" id="PTHR35008">
    <property type="entry name" value="BLL4482 PROTEIN-RELATED"/>
    <property type="match status" value="1"/>
</dbReference>
<evidence type="ECO:0000313" key="8">
    <source>
        <dbReference type="EMBL" id="MBL0720887.1"/>
    </source>
</evidence>
<evidence type="ECO:0000256" key="3">
    <source>
        <dbReference type="ARBA" id="ARBA00023004"/>
    </source>
</evidence>
<dbReference type="InterPro" id="IPR036909">
    <property type="entry name" value="Cyt_c-like_dom_sf"/>
</dbReference>
<comment type="caution">
    <text evidence="8">The sequence shown here is derived from an EMBL/GenBank/DDBJ whole genome shotgun (WGS) entry which is preliminary data.</text>
</comment>
<keyword evidence="2 4" id="KW-0479">Metal-binding</keyword>
<evidence type="ECO:0000256" key="5">
    <source>
        <dbReference type="SAM" id="MobiDB-lite"/>
    </source>
</evidence>
<dbReference type="Pfam" id="PF13442">
    <property type="entry name" value="Cytochrome_CBB3"/>
    <property type="match status" value="1"/>
</dbReference>
<evidence type="ECO:0000259" key="7">
    <source>
        <dbReference type="PROSITE" id="PS51007"/>
    </source>
</evidence>
<feature type="chain" id="PRO_5040768300" evidence="6">
    <location>
        <begin position="29"/>
        <end position="190"/>
    </location>
</feature>
<gene>
    <name evidence="8" type="ORF">JI742_13415</name>
</gene>
<protein>
    <submittedName>
        <fullName evidence="8">C-type cytochrome</fullName>
    </submittedName>
</protein>
<dbReference type="Proteomes" id="UP000643207">
    <property type="component" value="Unassembled WGS sequence"/>
</dbReference>
<accession>A0A9X1BP45</accession>
<keyword evidence="1 4" id="KW-0349">Heme</keyword>
<dbReference type="SUPFAM" id="SSF46626">
    <property type="entry name" value="Cytochrome c"/>
    <property type="match status" value="1"/>
</dbReference>
<evidence type="ECO:0000256" key="6">
    <source>
        <dbReference type="SAM" id="SignalP"/>
    </source>
</evidence>
<evidence type="ECO:0000256" key="1">
    <source>
        <dbReference type="ARBA" id="ARBA00022617"/>
    </source>
</evidence>
<dbReference type="EMBL" id="JAERRA010000002">
    <property type="protein sequence ID" value="MBL0720887.1"/>
    <property type="molecule type" value="Genomic_DNA"/>
</dbReference>
<evidence type="ECO:0000313" key="9">
    <source>
        <dbReference type="Proteomes" id="UP000643207"/>
    </source>
</evidence>
<feature type="signal peptide" evidence="6">
    <location>
        <begin position="1"/>
        <end position="28"/>
    </location>
</feature>
<dbReference type="PANTHER" id="PTHR35008:SF8">
    <property type="entry name" value="ALCOHOL DEHYDROGENASE CYTOCHROME C SUBUNIT"/>
    <property type="match status" value="1"/>
</dbReference>
<evidence type="ECO:0000256" key="4">
    <source>
        <dbReference type="PROSITE-ProRule" id="PRU00433"/>
    </source>
</evidence>
<dbReference type="PROSITE" id="PS51007">
    <property type="entry name" value="CYTC"/>
    <property type="match status" value="1"/>
</dbReference>
<dbReference type="InterPro" id="IPR051459">
    <property type="entry name" value="Cytochrome_c-type_DH"/>
</dbReference>